<dbReference type="Gramene" id="TraesCAD_scaffold_116805_01G000100.1">
    <property type="protein sequence ID" value="TraesCAD_scaffold_116805_01G000100.1"/>
    <property type="gene ID" value="TraesCAD_scaffold_116805_01G000100"/>
</dbReference>
<proteinExistence type="predicted"/>
<dbReference type="Gramene" id="TraesCS6A03G0930800.1">
    <property type="protein sequence ID" value="TraesCS6A03G0930800.1.CDS1"/>
    <property type="gene ID" value="TraesCS6A03G0930800"/>
</dbReference>
<dbReference type="Gramene" id="TraesPARA_EIv1.0_1978170.1">
    <property type="protein sequence ID" value="TraesPARA_EIv1.0_1978170.1.CDS1"/>
    <property type="gene ID" value="TraesPARA_EIv1.0_1978170"/>
</dbReference>
<feature type="region of interest" description="Disordered" evidence="1">
    <location>
        <begin position="61"/>
        <end position="124"/>
    </location>
</feature>
<sequence length="124" mass="13356">MKQPQMEATEVETHEDSEAVVPRQQEVDGGAAPEEQQRDGVATLTLSVEQGRRSSWRLEVPLTSGARGGAGKGGRAGDVLVQQRPSQGRGRRRFGAGEIGRPRQRNRSPATRCSSGSGHGGRRR</sequence>
<dbReference type="Gramene" id="TraesJUL6A03G03425430.1">
    <property type="protein sequence ID" value="TraesJUL6A03G03425430.1.CDS1"/>
    <property type="gene ID" value="TraesJUL6A03G03425430"/>
</dbReference>
<evidence type="ECO:0000256" key="1">
    <source>
        <dbReference type="SAM" id="MobiDB-lite"/>
    </source>
</evidence>
<dbReference type="Gramene" id="TraesLAC6A03G03355680.1">
    <property type="protein sequence ID" value="TraesLAC6A03G03355680.1.CDS1"/>
    <property type="gene ID" value="TraesLAC6A03G03355680"/>
</dbReference>
<keyword evidence="3" id="KW-1185">Reference proteome</keyword>
<evidence type="ECO:0000313" key="3">
    <source>
        <dbReference type="Proteomes" id="UP000019116"/>
    </source>
</evidence>
<dbReference type="Gramene" id="TraesSYM6A03G03341380.1">
    <property type="protein sequence ID" value="TraesSYM6A03G03341380.1.CDS1"/>
    <property type="gene ID" value="TraesSYM6A03G03341380"/>
</dbReference>
<dbReference type="Gramene" id="TraesWEE_scaffold_122969_01G000100.1">
    <property type="protein sequence ID" value="TraesWEE_scaffold_122969_01G000100.1"/>
    <property type="gene ID" value="TraesWEE_scaffold_122969_01G000100"/>
</dbReference>
<dbReference type="Gramene" id="TraesRN6A0100916900.1">
    <property type="protein sequence ID" value="TraesRN6A0100916900.1"/>
    <property type="gene ID" value="TraesRN6A0100916900"/>
</dbReference>
<reference evidence="2" key="1">
    <citation type="submission" date="2018-08" db="EMBL/GenBank/DDBJ databases">
        <authorList>
            <person name="Rossello M."/>
        </authorList>
    </citation>
    <scope>NUCLEOTIDE SEQUENCE [LARGE SCALE GENOMIC DNA]</scope>
    <source>
        <strain evidence="2">cv. Chinese Spring</strain>
    </source>
</reference>
<feature type="region of interest" description="Disordered" evidence="1">
    <location>
        <begin position="1"/>
        <end position="40"/>
    </location>
</feature>
<dbReference type="Gramene" id="TraesNOR6A03G03432500.1">
    <property type="protein sequence ID" value="TraesNOR6A03G03432500.1.CDS1"/>
    <property type="gene ID" value="TraesNOR6A03G03432500"/>
</dbReference>
<reference evidence="2" key="2">
    <citation type="submission" date="2018-10" db="UniProtKB">
        <authorList>
            <consortium name="EnsemblPlants"/>
        </authorList>
    </citation>
    <scope>IDENTIFICATION</scope>
</reference>
<dbReference type="Gramene" id="TraesCLE_scaffold_134617_01G000100.1">
    <property type="protein sequence ID" value="TraesCLE_scaffold_134617_01G000100.1"/>
    <property type="gene ID" value="TraesCLE_scaffold_134617_01G000100"/>
</dbReference>
<name>A0A3B6NWU1_WHEAT</name>
<dbReference type="Gramene" id="TraesMAC6A03G03397720.1">
    <property type="protein sequence ID" value="TraesMAC6A03G03397720.1.CDS1"/>
    <property type="gene ID" value="TraesMAC6A03G03397720"/>
</dbReference>
<dbReference type="AlphaFoldDB" id="A0A3B6NWU1"/>
<dbReference type="Proteomes" id="UP000019116">
    <property type="component" value="Chromosome 6A"/>
</dbReference>
<dbReference type="Gramene" id="TraesSTA6A03G03388900.1">
    <property type="protein sequence ID" value="TraesSTA6A03G03388900.1.CDS1"/>
    <property type="gene ID" value="TraesSTA6A03G03388900"/>
</dbReference>
<protein>
    <submittedName>
        <fullName evidence="2">Uncharacterized protein</fullName>
    </submittedName>
</protein>
<dbReference type="EnsemblPlants" id="TraesCS6A02G364200.1">
    <property type="protein sequence ID" value="TraesCS6A02G364200.1.cds1"/>
    <property type="gene ID" value="TraesCS6A02G364200"/>
</dbReference>
<dbReference type="Gramene" id="TraesROB_scaffold_093257_01G000100.1">
    <property type="protein sequence ID" value="TraesROB_scaffold_093257_01G000100.1"/>
    <property type="gene ID" value="TraesROB_scaffold_093257_01G000100"/>
</dbReference>
<evidence type="ECO:0000313" key="2">
    <source>
        <dbReference type="EnsemblPlants" id="TraesCS6A02G364200.1.cds1"/>
    </source>
</evidence>
<dbReference type="Gramene" id="TraesARI6A03G03356070.1">
    <property type="protein sequence ID" value="TraesARI6A03G03356070.1.CDS1"/>
    <property type="gene ID" value="TraesARI6A03G03356070"/>
</dbReference>
<accession>A0A3B6NWU1</accession>
<organism evidence="2">
    <name type="scientific">Triticum aestivum</name>
    <name type="common">Wheat</name>
    <dbReference type="NCBI Taxonomy" id="4565"/>
    <lineage>
        <taxon>Eukaryota</taxon>
        <taxon>Viridiplantae</taxon>
        <taxon>Streptophyta</taxon>
        <taxon>Embryophyta</taxon>
        <taxon>Tracheophyta</taxon>
        <taxon>Spermatophyta</taxon>
        <taxon>Magnoliopsida</taxon>
        <taxon>Liliopsida</taxon>
        <taxon>Poales</taxon>
        <taxon>Poaceae</taxon>
        <taxon>BOP clade</taxon>
        <taxon>Pooideae</taxon>
        <taxon>Triticodae</taxon>
        <taxon>Triticeae</taxon>
        <taxon>Triticinae</taxon>
        <taxon>Triticum</taxon>
    </lineage>
</organism>
<feature type="compositionally biased region" description="Gly residues" evidence="1">
    <location>
        <begin position="66"/>
        <end position="76"/>
    </location>
</feature>
<dbReference type="Gramene" id="TraesCS6A02G364200.1">
    <property type="protein sequence ID" value="TraesCS6A02G364200.1.cds1"/>
    <property type="gene ID" value="TraesCS6A02G364200"/>
</dbReference>
<dbReference type="Gramene" id="TraesJAG6A03G03391430.1">
    <property type="protein sequence ID" value="TraesJAG6A03G03391430.1.CDS1"/>
    <property type="gene ID" value="TraesJAG6A03G03391430"/>
</dbReference>
<dbReference type="Gramene" id="TraesLDM6A03G03401860.1">
    <property type="protein sequence ID" value="TraesLDM6A03G03401860.1.CDS1"/>
    <property type="gene ID" value="TraesLDM6A03G03401860"/>
</dbReference>